<protein>
    <submittedName>
        <fullName evidence="1">Uncharacterized protein</fullName>
    </submittedName>
</protein>
<dbReference type="Proteomes" id="UP000018534">
    <property type="component" value="Unassembled WGS sequence"/>
</dbReference>
<name>V7IWU8_SALET</name>
<evidence type="ECO:0000313" key="1">
    <source>
        <dbReference type="EMBL" id="ETA89387.1"/>
    </source>
</evidence>
<reference evidence="1 2" key="1">
    <citation type="journal article" date="2014" name="Genome Announc.">
        <title>Whole-Genome Sequencing of Salmonella enterica subsp. enterica Serovar Cubana Strains Isolated from Agricultural Sources.</title>
        <authorList>
            <person name="Benahmed F.H."/>
            <person name="Gopinath G.R."/>
            <person name="Wang H."/>
            <person name="Jean-Gilles Beaubrun J."/>
            <person name="Grim C."/>
            <person name="Cheng C.M."/>
            <person name="McClelland M."/>
            <person name="Ayers S."/>
            <person name="Abbott J."/>
            <person name="Desai P."/>
            <person name="Frye J.G."/>
            <person name="Weinstock G."/>
            <person name="Hammack T.S."/>
            <person name="Hanes D.E."/>
            <person name="Rasmussen M.A."/>
            <person name="Davidson M.K."/>
        </authorList>
    </citation>
    <scope>NUCLEOTIDE SEQUENCE [LARGE SCALE GENOMIC DNA]</scope>
    <source>
        <strain evidence="1">76814</strain>
    </source>
</reference>
<gene>
    <name evidence="1" type="ORF">A628_00525</name>
</gene>
<dbReference type="HOGENOM" id="CLU_213382_0_0_6"/>
<accession>V7IWU8</accession>
<comment type="caution">
    <text evidence="1">The sequence shown here is derived from an EMBL/GenBank/DDBJ whole genome shotgun (WGS) entry which is preliminary data.</text>
</comment>
<dbReference type="EMBL" id="AZGR01000012">
    <property type="protein sequence ID" value="ETA89387.1"/>
    <property type="molecule type" value="Genomic_DNA"/>
</dbReference>
<dbReference type="AlphaFoldDB" id="V7IWU8"/>
<organism evidence="1 2">
    <name type="scientific">Salmonella enterica subsp. enterica serovar Cubana str. 76814</name>
    <dbReference type="NCBI Taxonomy" id="1192560"/>
    <lineage>
        <taxon>Bacteria</taxon>
        <taxon>Pseudomonadati</taxon>
        <taxon>Pseudomonadota</taxon>
        <taxon>Gammaproteobacteria</taxon>
        <taxon>Enterobacterales</taxon>
        <taxon>Enterobacteriaceae</taxon>
        <taxon>Salmonella</taxon>
    </lineage>
</organism>
<proteinExistence type="predicted"/>
<evidence type="ECO:0000313" key="2">
    <source>
        <dbReference type="Proteomes" id="UP000018534"/>
    </source>
</evidence>
<sequence>MFNQWINLPITSKGGLLLIALAATRMIKTVTDVLRLTLMLIIN</sequence>